<dbReference type="Gene3D" id="3.30.360.10">
    <property type="entry name" value="Dihydrodipicolinate Reductase, domain 2"/>
    <property type="match status" value="1"/>
</dbReference>
<proteinExistence type="inferred from homology"/>
<evidence type="ECO:0000256" key="4">
    <source>
        <dbReference type="PIRSR" id="PIRSR000149-1"/>
    </source>
</evidence>
<dbReference type="SUPFAM" id="SSF51735">
    <property type="entry name" value="NAD(P)-binding Rossmann-fold domains"/>
    <property type="match status" value="1"/>
</dbReference>
<evidence type="ECO:0000256" key="2">
    <source>
        <dbReference type="ARBA" id="ARBA00007406"/>
    </source>
</evidence>
<evidence type="ECO:0000256" key="8">
    <source>
        <dbReference type="RuleBase" id="RU000397"/>
    </source>
</evidence>
<dbReference type="PRINTS" id="PR00078">
    <property type="entry name" value="G3PDHDRGNASE"/>
</dbReference>
<feature type="binding site" evidence="5">
    <location>
        <position position="182"/>
    </location>
    <ligand>
        <name>D-glyceraldehyde 3-phosphate</name>
        <dbReference type="ChEBI" id="CHEBI:59776"/>
    </ligand>
</feature>
<comment type="subcellular location">
    <subcellularLocation>
        <location evidence="1">Cytoplasm</location>
    </subcellularLocation>
</comment>
<dbReference type="SUPFAM" id="SSF55347">
    <property type="entry name" value="Glyceraldehyde-3-phosphate dehydrogenase-like, C-terminal domain"/>
    <property type="match status" value="1"/>
</dbReference>
<feature type="site" description="Activates thiol group during catalysis" evidence="7">
    <location>
        <position position="179"/>
    </location>
</feature>
<dbReference type="EC" id="1.2.1.-" evidence="9"/>
<keyword evidence="3 9" id="KW-0560">Oxidoreductase</keyword>
<dbReference type="GO" id="GO:0006006">
    <property type="term" value="P:glucose metabolic process"/>
    <property type="evidence" value="ECO:0007669"/>
    <property type="project" value="InterPro"/>
</dbReference>
<evidence type="ECO:0000256" key="3">
    <source>
        <dbReference type="ARBA" id="ARBA00023002"/>
    </source>
</evidence>
<feature type="binding site" evidence="5">
    <location>
        <begin position="151"/>
        <end position="153"/>
    </location>
    <ligand>
        <name>D-glyceraldehyde 3-phosphate</name>
        <dbReference type="ChEBI" id="CHEBI:59776"/>
    </ligand>
</feature>
<dbReference type="FunFam" id="3.40.50.720:FF:000001">
    <property type="entry name" value="Glyceraldehyde-3-phosphate dehydrogenase"/>
    <property type="match status" value="1"/>
</dbReference>
<dbReference type="EMBL" id="PNHK01000001">
    <property type="protein sequence ID" value="PMD06393.1"/>
    <property type="molecule type" value="Genomic_DNA"/>
</dbReference>
<dbReference type="AlphaFoldDB" id="A0A2N6VQU3"/>
<evidence type="ECO:0000256" key="1">
    <source>
        <dbReference type="ARBA" id="ARBA00004496"/>
    </source>
</evidence>
<dbReference type="NCBIfam" id="TIGR01534">
    <property type="entry name" value="GAPDH-I"/>
    <property type="match status" value="1"/>
</dbReference>
<sequence length="335" mass="36064">MTRVGINGFGRIGRSFLRIVLENDLDLEVVAINDLTDNGQLAHLLKYDSVWGRFDGEVTYDDESLTVNGKRIAASAHKDPADIDWAGAGAEVVVECTGKFKKRDQAALHLGETVKKVVLSAPGKDVDGMFVMGVNDNEYDPANQHIVSNASCTTNCLAPVAKVLDEFCGIESGIMTTVHAYTGGQNLVDGPHKDLRRGRAAAVNLVPTTTGAAKAVGKVLPQLDGKLDGFAVRVPVPTGSLVDLTFIPSRDVSVEEINAAVKEATSGDLGHILEYTEDPIVSSDIVMASHSSIFDAELTRKVGNQIKVIAWYDNEWGYSERLVEMVELVAAKLEK</sequence>
<feature type="binding site" evidence="6">
    <location>
        <position position="314"/>
    </location>
    <ligand>
        <name>NAD(+)</name>
        <dbReference type="ChEBI" id="CHEBI:57540"/>
    </ligand>
</feature>
<gene>
    <name evidence="11" type="primary">gap</name>
    <name evidence="11" type="ORF">CJ199_03240</name>
</gene>
<keyword evidence="6" id="KW-0520">NAD</keyword>
<dbReference type="CDD" id="cd05214">
    <property type="entry name" value="GAPDH_I_N"/>
    <property type="match status" value="1"/>
</dbReference>
<dbReference type="Pfam" id="PF02800">
    <property type="entry name" value="Gp_dh_C"/>
    <property type="match status" value="1"/>
</dbReference>
<dbReference type="InterPro" id="IPR020828">
    <property type="entry name" value="GlycerAld_3-P_DH_NAD(P)-bd"/>
</dbReference>
<accession>A0A2N6VQU3</accession>
<dbReference type="Proteomes" id="UP000235598">
    <property type="component" value="Unassembled WGS sequence"/>
</dbReference>
<dbReference type="GO" id="GO:0005737">
    <property type="term" value="C:cytoplasm"/>
    <property type="evidence" value="ECO:0007669"/>
    <property type="project" value="UniProtKB-SubCell"/>
</dbReference>
<evidence type="ECO:0000313" key="12">
    <source>
        <dbReference type="Proteomes" id="UP000235598"/>
    </source>
</evidence>
<evidence type="ECO:0000256" key="9">
    <source>
        <dbReference type="RuleBase" id="RU361160"/>
    </source>
</evidence>
<dbReference type="InterPro" id="IPR020830">
    <property type="entry name" value="GlycerAld_3-P_DH_AS"/>
</dbReference>
<dbReference type="RefSeq" id="WP_102238038.1">
    <property type="nucleotide sequence ID" value="NZ_JBDMHW010000002.1"/>
</dbReference>
<comment type="similarity">
    <text evidence="2 8">Belongs to the glyceraldehyde-3-phosphate dehydrogenase family.</text>
</comment>
<dbReference type="GO" id="GO:0004365">
    <property type="term" value="F:glyceraldehyde-3-phosphate dehydrogenase (NAD+) (phosphorylating) activity"/>
    <property type="evidence" value="ECO:0007669"/>
    <property type="project" value="UniProtKB-ARBA"/>
</dbReference>
<evidence type="ECO:0000256" key="7">
    <source>
        <dbReference type="PIRSR" id="PIRSR000149-4"/>
    </source>
</evidence>
<feature type="binding site" evidence="5">
    <location>
        <position position="233"/>
    </location>
    <ligand>
        <name>D-glyceraldehyde 3-phosphate</name>
        <dbReference type="ChEBI" id="CHEBI:59776"/>
    </ligand>
</feature>
<name>A0A2N6VQU3_9MICO</name>
<dbReference type="CDD" id="cd18126">
    <property type="entry name" value="GAPDH_I_C"/>
    <property type="match status" value="1"/>
</dbReference>
<evidence type="ECO:0000256" key="6">
    <source>
        <dbReference type="PIRSR" id="PIRSR000149-3"/>
    </source>
</evidence>
<evidence type="ECO:0000256" key="5">
    <source>
        <dbReference type="PIRSR" id="PIRSR000149-2"/>
    </source>
</evidence>
<dbReference type="GO" id="GO:0051287">
    <property type="term" value="F:NAD binding"/>
    <property type="evidence" value="ECO:0007669"/>
    <property type="project" value="InterPro"/>
</dbReference>
<feature type="binding site" evidence="6">
    <location>
        <position position="120"/>
    </location>
    <ligand>
        <name>NAD(+)</name>
        <dbReference type="ChEBI" id="CHEBI:57540"/>
    </ligand>
</feature>
<dbReference type="GO" id="GO:0050661">
    <property type="term" value="F:NADP binding"/>
    <property type="evidence" value="ECO:0007669"/>
    <property type="project" value="InterPro"/>
</dbReference>
<organism evidence="11 12">
    <name type="scientific">Brevibacterium paucivorans</name>
    <dbReference type="NCBI Taxonomy" id="170994"/>
    <lineage>
        <taxon>Bacteria</taxon>
        <taxon>Bacillati</taxon>
        <taxon>Actinomycetota</taxon>
        <taxon>Actinomycetes</taxon>
        <taxon>Micrococcales</taxon>
        <taxon>Brevibacteriaceae</taxon>
        <taxon>Brevibacterium</taxon>
    </lineage>
</organism>
<dbReference type="PIRSF" id="PIRSF000149">
    <property type="entry name" value="GAP_DH"/>
    <property type="match status" value="1"/>
</dbReference>
<dbReference type="OrthoDB" id="9803304at2"/>
<feature type="binding site" evidence="6">
    <location>
        <begin position="11"/>
        <end position="12"/>
    </location>
    <ligand>
        <name>NAD(+)</name>
        <dbReference type="ChEBI" id="CHEBI:57540"/>
    </ligand>
</feature>
<comment type="caution">
    <text evidence="11">The sequence shown here is derived from an EMBL/GenBank/DDBJ whole genome shotgun (WGS) entry which is preliminary data.</text>
</comment>
<protein>
    <recommendedName>
        <fullName evidence="9">Glyceraldehyde-3-phosphate dehydrogenase</fullName>
        <ecNumber evidence="9">1.2.1.-</ecNumber>
    </recommendedName>
</protein>
<dbReference type="FunFam" id="3.30.360.10:FF:000002">
    <property type="entry name" value="Glyceraldehyde-3-phosphate dehydrogenase"/>
    <property type="match status" value="1"/>
</dbReference>
<dbReference type="Gene3D" id="3.40.50.720">
    <property type="entry name" value="NAD(P)-binding Rossmann-like Domain"/>
    <property type="match status" value="1"/>
</dbReference>
<reference evidence="11 12" key="1">
    <citation type="submission" date="2017-09" db="EMBL/GenBank/DDBJ databases">
        <title>Bacterial strain isolated from the female urinary microbiota.</title>
        <authorList>
            <person name="Thomas-White K."/>
            <person name="Kumar N."/>
            <person name="Forster S."/>
            <person name="Putonti C."/>
            <person name="Lawley T."/>
            <person name="Wolfe A.J."/>
        </authorList>
    </citation>
    <scope>NUCLEOTIDE SEQUENCE [LARGE SCALE GENOMIC DNA]</scope>
    <source>
        <strain evidence="11 12">UMB1301</strain>
    </source>
</reference>
<feature type="binding site" evidence="5">
    <location>
        <begin position="210"/>
        <end position="211"/>
    </location>
    <ligand>
        <name>D-glyceraldehyde 3-phosphate</name>
        <dbReference type="ChEBI" id="CHEBI:59776"/>
    </ligand>
</feature>
<dbReference type="PROSITE" id="PS00071">
    <property type="entry name" value="GAPDH"/>
    <property type="match status" value="1"/>
</dbReference>
<keyword evidence="6" id="KW-0547">Nucleotide-binding</keyword>
<dbReference type="InterPro" id="IPR036291">
    <property type="entry name" value="NAD(P)-bd_dom_sf"/>
</dbReference>
<feature type="domain" description="Glyceraldehyde 3-phosphate dehydrogenase NAD(P) binding" evidence="10">
    <location>
        <begin position="2"/>
        <end position="152"/>
    </location>
</feature>
<dbReference type="InterPro" id="IPR006424">
    <property type="entry name" value="Glyceraldehyde-3-P_DH_1"/>
</dbReference>
<dbReference type="InterPro" id="IPR020831">
    <property type="entry name" value="GlycerAld/Erythrose_P_DH"/>
</dbReference>
<evidence type="ECO:0000313" key="11">
    <source>
        <dbReference type="EMBL" id="PMD06393.1"/>
    </source>
</evidence>
<dbReference type="SMART" id="SM00846">
    <property type="entry name" value="Gp_dh_N"/>
    <property type="match status" value="1"/>
</dbReference>
<dbReference type="Pfam" id="PF00044">
    <property type="entry name" value="Gp_dh_N"/>
    <property type="match status" value="1"/>
</dbReference>
<feature type="active site" description="Nucleophile" evidence="4">
    <location>
        <position position="152"/>
    </location>
</feature>
<evidence type="ECO:0000259" key="10">
    <source>
        <dbReference type="SMART" id="SM00846"/>
    </source>
</evidence>
<feature type="binding site" evidence="6">
    <location>
        <position position="34"/>
    </location>
    <ligand>
        <name>NAD(+)</name>
        <dbReference type="ChEBI" id="CHEBI:57540"/>
    </ligand>
</feature>
<dbReference type="InterPro" id="IPR020829">
    <property type="entry name" value="GlycerAld_3-P_DH_cat"/>
</dbReference>
<dbReference type="PANTHER" id="PTHR43148">
    <property type="entry name" value="GLYCERALDEHYDE-3-PHOSPHATE DEHYDROGENASE 2"/>
    <property type="match status" value="1"/>
</dbReference>